<dbReference type="AlphaFoldDB" id="A0A8H7YK20"/>
<proteinExistence type="predicted"/>
<evidence type="ECO:0000313" key="2">
    <source>
        <dbReference type="EMBL" id="KAG5291135.1"/>
    </source>
</evidence>
<gene>
    <name evidence="2" type="ORF">I7I52_08365</name>
</gene>
<sequence length="120" mass="13757">MAYAIFCLTHPSVAAGMLSLLARSIFCVEDRAVARGQKRGNRENGEIEKQRIYHAKSATHFRHSTVVEWEKNYRRRRLSETRNQSRVEVARCNAYGLPCHPQSDGMDVGVSERKYRYPAG</sequence>
<evidence type="ECO:0008006" key="4">
    <source>
        <dbReference type="Google" id="ProtNLM"/>
    </source>
</evidence>
<dbReference type="EMBL" id="JAEVHI010000005">
    <property type="protein sequence ID" value="KAG5291135.1"/>
    <property type="molecule type" value="Genomic_DNA"/>
</dbReference>
<protein>
    <recommendedName>
        <fullName evidence="4">Secreted protein</fullName>
    </recommendedName>
</protein>
<reference evidence="2 3" key="1">
    <citation type="submission" date="2021-01" db="EMBL/GenBank/DDBJ databases">
        <title>Chromosome-level genome assembly of a human fungal pathogen reveals clustering of transcriptionally co-regulated genes.</title>
        <authorList>
            <person name="Voorhies M."/>
            <person name="Cohen S."/>
            <person name="Shea T.P."/>
            <person name="Petrus S."/>
            <person name="Munoz J.F."/>
            <person name="Poplawski S."/>
            <person name="Goldman W.E."/>
            <person name="Michael T."/>
            <person name="Cuomo C.A."/>
            <person name="Sil A."/>
            <person name="Beyhan S."/>
        </authorList>
    </citation>
    <scope>NUCLEOTIDE SEQUENCE [LARGE SCALE GENOMIC DNA]</scope>
    <source>
        <strain evidence="2 3">G184AR</strain>
    </source>
</reference>
<dbReference type="OrthoDB" id="10473419at2759"/>
<comment type="caution">
    <text evidence="2">The sequence shown here is derived from an EMBL/GenBank/DDBJ whole genome shotgun (WGS) entry which is preliminary data.</text>
</comment>
<keyword evidence="1" id="KW-0732">Signal</keyword>
<evidence type="ECO:0000256" key="1">
    <source>
        <dbReference type="SAM" id="SignalP"/>
    </source>
</evidence>
<evidence type="ECO:0000313" key="3">
    <source>
        <dbReference type="Proteomes" id="UP000670092"/>
    </source>
</evidence>
<dbReference type="VEuPathDB" id="FungiDB:I7I52_08365"/>
<organism evidence="2 3">
    <name type="scientific">Ajellomyces capsulatus</name>
    <name type="common">Darling's disease fungus</name>
    <name type="synonym">Histoplasma capsulatum</name>
    <dbReference type="NCBI Taxonomy" id="5037"/>
    <lineage>
        <taxon>Eukaryota</taxon>
        <taxon>Fungi</taxon>
        <taxon>Dikarya</taxon>
        <taxon>Ascomycota</taxon>
        <taxon>Pezizomycotina</taxon>
        <taxon>Eurotiomycetes</taxon>
        <taxon>Eurotiomycetidae</taxon>
        <taxon>Onygenales</taxon>
        <taxon>Ajellomycetaceae</taxon>
        <taxon>Histoplasma</taxon>
    </lineage>
</organism>
<name>A0A8H7YK20_AJECA</name>
<accession>A0A8H7YK20</accession>
<feature type="chain" id="PRO_5034255182" description="Secreted protein" evidence="1">
    <location>
        <begin position="16"/>
        <end position="120"/>
    </location>
</feature>
<feature type="signal peptide" evidence="1">
    <location>
        <begin position="1"/>
        <end position="15"/>
    </location>
</feature>
<dbReference type="Proteomes" id="UP000670092">
    <property type="component" value="Unassembled WGS sequence"/>
</dbReference>